<dbReference type="InterPro" id="IPR036640">
    <property type="entry name" value="ABC1_TM_sf"/>
</dbReference>
<keyword evidence="4" id="KW-0067">ATP-binding</keyword>
<dbReference type="GO" id="GO:0005524">
    <property type="term" value="F:ATP binding"/>
    <property type="evidence" value="ECO:0007669"/>
    <property type="project" value="UniProtKB-KW"/>
</dbReference>
<dbReference type="InterPro" id="IPR003439">
    <property type="entry name" value="ABC_transporter-like_ATP-bd"/>
</dbReference>
<dbReference type="STRING" id="1155689.SAMN05444278_10934"/>
<evidence type="ECO:0000256" key="5">
    <source>
        <dbReference type="ARBA" id="ARBA00022989"/>
    </source>
</evidence>
<dbReference type="GO" id="GO:0005886">
    <property type="term" value="C:plasma membrane"/>
    <property type="evidence" value="ECO:0007669"/>
    <property type="project" value="UniProtKB-SubCell"/>
</dbReference>
<proteinExistence type="predicted"/>
<feature type="transmembrane region" description="Helical" evidence="7">
    <location>
        <begin position="137"/>
        <end position="155"/>
    </location>
</feature>
<feature type="domain" description="ABC transporter" evidence="8">
    <location>
        <begin position="338"/>
        <end position="553"/>
    </location>
</feature>
<evidence type="ECO:0000256" key="2">
    <source>
        <dbReference type="ARBA" id="ARBA00022692"/>
    </source>
</evidence>
<keyword evidence="3" id="KW-0547">Nucleotide-binding</keyword>
<feature type="transmembrane region" description="Helical" evidence="7">
    <location>
        <begin position="161"/>
        <end position="181"/>
    </location>
</feature>
<keyword evidence="6 7" id="KW-0472">Membrane</keyword>
<dbReference type="SMART" id="SM00382">
    <property type="entry name" value="AAA"/>
    <property type="match status" value="1"/>
</dbReference>
<evidence type="ECO:0000259" key="8">
    <source>
        <dbReference type="PROSITE" id="PS50893"/>
    </source>
</evidence>
<dbReference type="AlphaFoldDB" id="A0A1M4XIY5"/>
<evidence type="ECO:0000313" key="11">
    <source>
        <dbReference type="Proteomes" id="UP000184462"/>
    </source>
</evidence>
<dbReference type="InterPro" id="IPR027417">
    <property type="entry name" value="P-loop_NTPase"/>
</dbReference>
<organism evidence="10 11">
    <name type="scientific">Psychroflexus salarius</name>
    <dbReference type="NCBI Taxonomy" id="1155689"/>
    <lineage>
        <taxon>Bacteria</taxon>
        <taxon>Pseudomonadati</taxon>
        <taxon>Bacteroidota</taxon>
        <taxon>Flavobacteriia</taxon>
        <taxon>Flavobacteriales</taxon>
        <taxon>Flavobacteriaceae</taxon>
        <taxon>Psychroflexus</taxon>
    </lineage>
</organism>
<dbReference type="InterPro" id="IPR003593">
    <property type="entry name" value="AAA+_ATPase"/>
</dbReference>
<evidence type="ECO:0000259" key="9">
    <source>
        <dbReference type="PROSITE" id="PS50929"/>
    </source>
</evidence>
<accession>A0A1M4XIY5</accession>
<evidence type="ECO:0000256" key="4">
    <source>
        <dbReference type="ARBA" id="ARBA00022840"/>
    </source>
</evidence>
<dbReference type="Pfam" id="PF00005">
    <property type="entry name" value="ABC_tran"/>
    <property type="match status" value="1"/>
</dbReference>
<dbReference type="Pfam" id="PF00664">
    <property type="entry name" value="ABC_membrane"/>
    <property type="match status" value="1"/>
</dbReference>
<evidence type="ECO:0000256" key="3">
    <source>
        <dbReference type="ARBA" id="ARBA00022741"/>
    </source>
</evidence>
<sequence length="553" mass="62769">MAQNNNTPWQRLLSLMQLEREDIYKILLYAAFAGLVGLSLPLGIQAIINLIQGGQFNASIMVLIGLVLIGVIFQGILRFMQLRIAEDLQQRIFTRSSFEFIYRFPKIKSEAFEGYYPPELANRFFDTMIVQKGVPKMLIDFSAALLQIIFGLILLSFYHPFFILFGVLLVILLYVVFKFSVPEGLQTSLNESKFKYKVAHWIEEVARSYESFKVSDSFSLSSKKNDKLALDYLNARESHFSILKLQFFKMIGFKALVTGALLIIGGLLVINQQMNIGQFVAAEIVILLMITSVEKLILGLENVYDVLTSLEKIGQITDLPLENQAGLTPFSNSTDFNLELQNINLVYDKSQRQVLSNISFDLAPKQHTYIYGPSGAGKTTFLKLLAGLIMPTSGQFYMNDHNIQNIDFEHYRSFVGHVLPNNLPFEGSIRDNISFNNPDITNEALNEVLEKLCLKSFVKSQPQGIETIISTDGQQLSYTISKKIMLARAVISKPKLLVLKDPLNEFEPNETEQILSYLFEESQPWTIVVVSRKAIWKQYCKRQINLINGKLDA</sequence>
<reference evidence="10 11" key="1">
    <citation type="submission" date="2016-11" db="EMBL/GenBank/DDBJ databases">
        <authorList>
            <person name="Jaros S."/>
            <person name="Januszkiewicz K."/>
            <person name="Wedrychowicz H."/>
        </authorList>
    </citation>
    <scope>NUCLEOTIDE SEQUENCE [LARGE SCALE GENOMIC DNA]</scope>
    <source>
        <strain evidence="10 11">DSM 25661</strain>
    </source>
</reference>
<feature type="transmembrane region" description="Helical" evidence="7">
    <location>
        <begin position="26"/>
        <end position="48"/>
    </location>
</feature>
<dbReference type="GO" id="GO:0016887">
    <property type="term" value="F:ATP hydrolysis activity"/>
    <property type="evidence" value="ECO:0007669"/>
    <property type="project" value="InterPro"/>
</dbReference>
<feature type="transmembrane region" description="Helical" evidence="7">
    <location>
        <begin position="60"/>
        <end position="80"/>
    </location>
</feature>
<evidence type="ECO:0000313" key="10">
    <source>
        <dbReference type="EMBL" id="SHE93475.1"/>
    </source>
</evidence>
<feature type="transmembrane region" description="Helical" evidence="7">
    <location>
        <begin position="251"/>
        <end position="270"/>
    </location>
</feature>
<dbReference type="SUPFAM" id="SSF52540">
    <property type="entry name" value="P-loop containing nucleoside triphosphate hydrolases"/>
    <property type="match status" value="1"/>
</dbReference>
<dbReference type="GO" id="GO:0015421">
    <property type="term" value="F:ABC-type oligopeptide transporter activity"/>
    <property type="evidence" value="ECO:0007669"/>
    <property type="project" value="TreeGrafter"/>
</dbReference>
<evidence type="ECO:0000256" key="7">
    <source>
        <dbReference type="SAM" id="Phobius"/>
    </source>
</evidence>
<dbReference type="SUPFAM" id="SSF90123">
    <property type="entry name" value="ABC transporter transmembrane region"/>
    <property type="match status" value="1"/>
</dbReference>
<dbReference type="Gene3D" id="3.40.50.300">
    <property type="entry name" value="P-loop containing nucleotide triphosphate hydrolases"/>
    <property type="match status" value="1"/>
</dbReference>
<keyword evidence="2 7" id="KW-0812">Transmembrane</keyword>
<keyword evidence="11" id="KW-1185">Reference proteome</keyword>
<gene>
    <name evidence="10" type="ORF">SAMN05444278_10934</name>
</gene>
<dbReference type="PROSITE" id="PS50893">
    <property type="entry name" value="ABC_TRANSPORTER_2"/>
    <property type="match status" value="1"/>
</dbReference>
<dbReference type="InterPro" id="IPR011527">
    <property type="entry name" value="ABC1_TM_dom"/>
</dbReference>
<dbReference type="InterPro" id="IPR039421">
    <property type="entry name" value="Type_1_exporter"/>
</dbReference>
<dbReference type="Gene3D" id="1.20.1560.10">
    <property type="entry name" value="ABC transporter type 1, transmembrane domain"/>
    <property type="match status" value="1"/>
</dbReference>
<dbReference type="PROSITE" id="PS50929">
    <property type="entry name" value="ABC_TM1F"/>
    <property type="match status" value="1"/>
</dbReference>
<name>A0A1M4XIY5_9FLAO</name>
<dbReference type="PANTHER" id="PTHR43394">
    <property type="entry name" value="ATP-DEPENDENT PERMEASE MDL1, MITOCHONDRIAL"/>
    <property type="match status" value="1"/>
</dbReference>
<dbReference type="RefSeq" id="WP_073193506.1">
    <property type="nucleotide sequence ID" value="NZ_FQTW01000009.1"/>
</dbReference>
<evidence type="ECO:0000256" key="1">
    <source>
        <dbReference type="ARBA" id="ARBA00004651"/>
    </source>
</evidence>
<dbReference type="OrthoDB" id="311344at2"/>
<dbReference type="EMBL" id="FQTW01000009">
    <property type="protein sequence ID" value="SHE93475.1"/>
    <property type="molecule type" value="Genomic_DNA"/>
</dbReference>
<feature type="domain" description="ABC transmembrane type-1" evidence="9">
    <location>
        <begin position="26"/>
        <end position="305"/>
    </location>
</feature>
<comment type="subcellular location">
    <subcellularLocation>
        <location evidence="1">Cell membrane</location>
        <topology evidence="1">Multi-pass membrane protein</topology>
    </subcellularLocation>
</comment>
<protein>
    <submittedName>
        <fullName evidence="10">ABC-type bacteriocin/lantibiotic exporter, contains an N-terminal double-glycine peptidase domain</fullName>
    </submittedName>
</protein>
<keyword evidence="5 7" id="KW-1133">Transmembrane helix</keyword>
<dbReference type="Proteomes" id="UP000184462">
    <property type="component" value="Unassembled WGS sequence"/>
</dbReference>
<dbReference type="PANTHER" id="PTHR43394:SF4">
    <property type="entry name" value="TOXIN SECRETION ABC TRANSPORTER ATP-BINDING PROTEIN"/>
    <property type="match status" value="1"/>
</dbReference>
<evidence type="ECO:0000256" key="6">
    <source>
        <dbReference type="ARBA" id="ARBA00023136"/>
    </source>
</evidence>